<dbReference type="Gene3D" id="1.20.1440.120">
    <property type="entry name" value="Recombination protein O, C-terminal domain"/>
    <property type="match status" value="1"/>
</dbReference>
<dbReference type="GO" id="GO:0006302">
    <property type="term" value="P:double-strand break repair"/>
    <property type="evidence" value="ECO:0007669"/>
    <property type="project" value="TreeGrafter"/>
</dbReference>
<dbReference type="InterPro" id="IPR003717">
    <property type="entry name" value="RecO"/>
</dbReference>
<sequence length="233" mass="26154">MRLEQQPVYVLHLRAYRETSLLLECLSRDRGRLGVVARGVRGARARVSRAQLEPFQALRCDLLLRGELATLLAAEGDGPVRRLAGTAGLAGLYLNELTVRFTRRQDPHPALFAAYARTLGRLAAGEAPDWTLRRFERDLLQATGYALRLDSTAEGAPLEPEGWYVYQVERGPVRCPPEHAYALRGVDLAALAADREPAPAARLPLRAMMREVIRHHLGGEPRTWQWLARLPRR</sequence>
<dbReference type="SUPFAM" id="SSF50249">
    <property type="entry name" value="Nucleic acid-binding proteins"/>
    <property type="match status" value="1"/>
</dbReference>
<evidence type="ECO:0000256" key="1">
    <source>
        <dbReference type="ARBA" id="ARBA00003065"/>
    </source>
</evidence>
<reference evidence="11" key="2">
    <citation type="submission" date="2018-06" db="EMBL/GenBank/DDBJ databases">
        <title>Genome sequence of Rhodanobacteraceae bacterium strain Dysh456.</title>
        <authorList>
            <person name="Fukui M."/>
        </authorList>
    </citation>
    <scope>NUCLEOTIDE SEQUENCE [LARGE SCALE GENOMIC DNA]</scope>
    <source>
        <strain evidence="11">Dysh456</strain>
    </source>
</reference>
<dbReference type="PANTHER" id="PTHR33991">
    <property type="entry name" value="DNA REPAIR PROTEIN RECO"/>
    <property type="match status" value="1"/>
</dbReference>
<reference evidence="11" key="1">
    <citation type="submission" date="2018-04" db="EMBL/GenBank/DDBJ databases">
        <authorList>
            <person name="Watanabe M."/>
            <person name="Kojima H."/>
        </authorList>
    </citation>
    <scope>NUCLEOTIDE SEQUENCE [LARGE SCALE GENOMIC DNA]</scope>
    <source>
        <strain evidence="11">Dysh456</strain>
    </source>
</reference>
<dbReference type="GO" id="GO:0043590">
    <property type="term" value="C:bacterial nucleoid"/>
    <property type="evidence" value="ECO:0007669"/>
    <property type="project" value="TreeGrafter"/>
</dbReference>
<comment type="function">
    <text evidence="1 8">Involved in DNA repair and RecF pathway recombination.</text>
</comment>
<keyword evidence="6 8" id="KW-0234">DNA repair</keyword>
<evidence type="ECO:0000256" key="4">
    <source>
        <dbReference type="ARBA" id="ARBA00022763"/>
    </source>
</evidence>
<evidence type="ECO:0000259" key="9">
    <source>
        <dbReference type="Pfam" id="PF11967"/>
    </source>
</evidence>
<dbReference type="InterPro" id="IPR042242">
    <property type="entry name" value="RecO_C"/>
</dbReference>
<dbReference type="Pfam" id="PF02565">
    <property type="entry name" value="RecO_C"/>
    <property type="match status" value="1"/>
</dbReference>
<organism evidence="10 11">
    <name type="scientific">Aerosticca soli</name>
    <dbReference type="NCBI Taxonomy" id="2010829"/>
    <lineage>
        <taxon>Bacteria</taxon>
        <taxon>Pseudomonadati</taxon>
        <taxon>Pseudomonadota</taxon>
        <taxon>Gammaproteobacteria</taxon>
        <taxon>Lysobacterales</taxon>
        <taxon>Rhodanobacteraceae</taxon>
        <taxon>Aerosticca</taxon>
    </lineage>
</organism>
<keyword evidence="11" id="KW-1185">Reference proteome</keyword>
<protein>
    <recommendedName>
        <fullName evidence="3 8">DNA repair protein RecO</fullName>
    </recommendedName>
    <alternativeName>
        <fullName evidence="7 8">Recombination protein O</fullName>
    </alternativeName>
</protein>
<evidence type="ECO:0000256" key="7">
    <source>
        <dbReference type="ARBA" id="ARBA00033409"/>
    </source>
</evidence>
<evidence type="ECO:0000256" key="6">
    <source>
        <dbReference type="ARBA" id="ARBA00023204"/>
    </source>
</evidence>
<name>A0A2Z6E4E3_9GAMM</name>
<gene>
    <name evidence="8" type="primary">recO</name>
    <name evidence="10" type="ORF">ALSL_1155</name>
</gene>
<dbReference type="InterPro" id="IPR037278">
    <property type="entry name" value="ARFGAP/RecO"/>
</dbReference>
<dbReference type="OrthoDB" id="9804792at2"/>
<comment type="similarity">
    <text evidence="2 8">Belongs to the RecO family.</text>
</comment>
<feature type="domain" description="DNA replication/recombination mediator RecO N-terminal" evidence="9">
    <location>
        <begin position="1"/>
        <end position="75"/>
    </location>
</feature>
<dbReference type="Gene3D" id="2.40.50.140">
    <property type="entry name" value="Nucleic acid-binding proteins"/>
    <property type="match status" value="1"/>
</dbReference>
<evidence type="ECO:0000313" key="10">
    <source>
        <dbReference type="EMBL" id="BBD79817.1"/>
    </source>
</evidence>
<dbReference type="KEGG" id="rbd:ALSL_1155"/>
<dbReference type="Pfam" id="PF11967">
    <property type="entry name" value="RecO_N"/>
    <property type="match status" value="1"/>
</dbReference>
<dbReference type="Proteomes" id="UP000270530">
    <property type="component" value="Chromosome"/>
</dbReference>
<dbReference type="EMBL" id="AP018560">
    <property type="protein sequence ID" value="BBD79817.1"/>
    <property type="molecule type" value="Genomic_DNA"/>
</dbReference>
<evidence type="ECO:0000256" key="3">
    <source>
        <dbReference type="ARBA" id="ARBA00021310"/>
    </source>
</evidence>
<keyword evidence="4 8" id="KW-0227">DNA damage</keyword>
<accession>A0A2Z6E4E3</accession>
<evidence type="ECO:0000313" key="11">
    <source>
        <dbReference type="Proteomes" id="UP000270530"/>
    </source>
</evidence>
<dbReference type="PANTHER" id="PTHR33991:SF1">
    <property type="entry name" value="DNA REPAIR PROTEIN RECO"/>
    <property type="match status" value="1"/>
</dbReference>
<evidence type="ECO:0000256" key="2">
    <source>
        <dbReference type="ARBA" id="ARBA00007452"/>
    </source>
</evidence>
<dbReference type="RefSeq" id="WP_126537288.1">
    <property type="nucleotide sequence ID" value="NZ_AP018560.1"/>
</dbReference>
<evidence type="ECO:0000256" key="5">
    <source>
        <dbReference type="ARBA" id="ARBA00023172"/>
    </source>
</evidence>
<dbReference type="InterPro" id="IPR022572">
    <property type="entry name" value="DNA_rep/recomb_RecO_N"/>
</dbReference>
<dbReference type="InterPro" id="IPR012340">
    <property type="entry name" value="NA-bd_OB-fold"/>
</dbReference>
<proteinExistence type="inferred from homology"/>
<dbReference type="NCBIfam" id="TIGR00613">
    <property type="entry name" value="reco"/>
    <property type="match status" value="1"/>
</dbReference>
<dbReference type="HAMAP" id="MF_00201">
    <property type="entry name" value="RecO"/>
    <property type="match status" value="1"/>
</dbReference>
<dbReference type="AlphaFoldDB" id="A0A2Z6E4E3"/>
<keyword evidence="5 8" id="KW-0233">DNA recombination</keyword>
<dbReference type="GO" id="GO:0006310">
    <property type="term" value="P:DNA recombination"/>
    <property type="evidence" value="ECO:0007669"/>
    <property type="project" value="UniProtKB-UniRule"/>
</dbReference>
<evidence type="ECO:0000256" key="8">
    <source>
        <dbReference type="HAMAP-Rule" id="MF_00201"/>
    </source>
</evidence>
<dbReference type="SUPFAM" id="SSF57863">
    <property type="entry name" value="ArfGap/RecO-like zinc finger"/>
    <property type="match status" value="1"/>
</dbReference>